<accession>A0ABQ8E8I4</accession>
<comment type="caution">
    <text evidence="2">The sequence shown here is derived from an EMBL/GenBank/DDBJ whole genome shotgun (WGS) entry which is preliminary data.</text>
</comment>
<feature type="domain" description="KIB1-4 beta-propeller" evidence="1">
    <location>
        <begin position="439"/>
        <end position="689"/>
    </location>
</feature>
<protein>
    <recommendedName>
        <fullName evidence="1">KIB1-4 beta-propeller domain-containing protein</fullName>
    </recommendedName>
</protein>
<organism evidence="2 3">
    <name type="scientific">Brassica napus</name>
    <name type="common">Rape</name>
    <dbReference type="NCBI Taxonomy" id="3708"/>
    <lineage>
        <taxon>Eukaryota</taxon>
        <taxon>Viridiplantae</taxon>
        <taxon>Streptophyta</taxon>
        <taxon>Embryophyta</taxon>
        <taxon>Tracheophyta</taxon>
        <taxon>Spermatophyta</taxon>
        <taxon>Magnoliopsida</taxon>
        <taxon>eudicotyledons</taxon>
        <taxon>Gunneridae</taxon>
        <taxon>Pentapetalae</taxon>
        <taxon>rosids</taxon>
        <taxon>malvids</taxon>
        <taxon>Brassicales</taxon>
        <taxon>Brassicaceae</taxon>
        <taxon>Brassiceae</taxon>
        <taxon>Brassica</taxon>
    </lineage>
</organism>
<dbReference type="InterPro" id="IPR005174">
    <property type="entry name" value="KIB1-4_b-propeller"/>
</dbReference>
<evidence type="ECO:0000313" key="3">
    <source>
        <dbReference type="Proteomes" id="UP000824890"/>
    </source>
</evidence>
<proteinExistence type="predicted"/>
<dbReference type="PANTHER" id="PTHR31681:SF57">
    <property type="entry name" value="DUF295 DOMAIN-CONTAINING PROTEIN"/>
    <property type="match status" value="1"/>
</dbReference>
<name>A0ABQ8E8I4_BRANA</name>
<feature type="domain" description="KIB1-4 beta-propeller" evidence="1">
    <location>
        <begin position="87"/>
        <end position="334"/>
    </location>
</feature>
<evidence type="ECO:0000259" key="1">
    <source>
        <dbReference type="Pfam" id="PF03478"/>
    </source>
</evidence>
<reference evidence="2 3" key="1">
    <citation type="submission" date="2021-05" db="EMBL/GenBank/DDBJ databases">
        <title>Genome Assembly of Synthetic Allotetraploid Brassica napus Reveals Homoeologous Exchanges between Subgenomes.</title>
        <authorList>
            <person name="Davis J.T."/>
        </authorList>
    </citation>
    <scope>NUCLEOTIDE SEQUENCE [LARGE SCALE GENOMIC DNA]</scope>
    <source>
        <strain evidence="3">cv. Da-Ae</strain>
        <tissue evidence="2">Seedling</tissue>
    </source>
</reference>
<sequence length="722" mass="80947">VFMSLLISRLSKLRLGKSRRSPLLSNGFSSSSRKEQTPPCYIVLAELCEPYKAGLGKLYISKVHNDMIDRERKVVHGELVYNDIFGTVVTIGASNGWVATLNGKDGILRLQDDLNPYASYTDPKRIPLPPLVTLPRCQTQIVTNVSMSSSSPEDEDCVVAVKFLGPQLSFCRPAHTKPEWVNIRIDNPCFYSSRVMFSKKDNVFRILGAGGHLMGSWDLQNHKHKIQRLRFENIPVLTKPTNEFMDSCCTYEHLVESVTTSETFMLKQYKKTSEIVEGVASMKTRNLMVFKLDDEGNAVYTQDIGGLVIFLSMSEPFCVPASSFRLLPNSVETLDSCEHGFVDLDDRYAYTNIGCPNPAPFFIPPQNIDYRLSKLRLGKSRRSTLPLLLSNGLSSSLRKKQTPPCIILAEPCEPYEAFLGKLVRYNVRAELVYNDIFGTVVTIGASNGWVATLNGKDGILRLQDDLNPYASYTDPRRIPLPPLVTLPRCQTQIVTNVSMSSSSPDDDEDCVVAVKFLGPQLSFCRPAHSRNEWVNIRIDNPCFFSSRVMFSKKDNVFRILGAGGHIMGSWDLQNHKHKIQRLRFENIPELTKTTNELMDSCCTYEHLVESVTTGETFIVKQYKKSSEIDKGVAKMKTENLMVFKLDGEGHAVHTRDIGGLVIFLSMSEPFCVPASSFPDLFPNSVESLDACENGFFDLADYYVVTTISPTAAPYFIPPQNID</sequence>
<dbReference type="EMBL" id="JAGKQM010000002">
    <property type="protein sequence ID" value="KAH0937702.1"/>
    <property type="molecule type" value="Genomic_DNA"/>
</dbReference>
<feature type="non-terminal residue" evidence="2">
    <location>
        <position position="1"/>
    </location>
</feature>
<evidence type="ECO:0000313" key="2">
    <source>
        <dbReference type="EMBL" id="KAH0937702.1"/>
    </source>
</evidence>
<dbReference type="Pfam" id="PF03478">
    <property type="entry name" value="Beta-prop_KIB1-4"/>
    <property type="match status" value="2"/>
</dbReference>
<dbReference type="Proteomes" id="UP000824890">
    <property type="component" value="Unassembled WGS sequence"/>
</dbReference>
<dbReference type="PANTHER" id="PTHR31681">
    <property type="entry name" value="C2H2-LIKE ZINC FINGER PROTEIN"/>
    <property type="match status" value="1"/>
</dbReference>
<keyword evidence="3" id="KW-1185">Reference proteome</keyword>
<gene>
    <name evidence="2" type="ORF">HID58_005163</name>
</gene>